<dbReference type="EMBL" id="JAEKOZ010000013">
    <property type="protein sequence ID" value="MBJ3809690.1"/>
    <property type="molecule type" value="Genomic_DNA"/>
</dbReference>
<feature type="domain" description="DUF7144" evidence="2">
    <location>
        <begin position="17"/>
        <end position="130"/>
    </location>
</feature>
<evidence type="ECO:0000313" key="3">
    <source>
        <dbReference type="EMBL" id="MBJ3809690.1"/>
    </source>
</evidence>
<dbReference type="Pfam" id="PF23636">
    <property type="entry name" value="DUF7144"/>
    <property type="match status" value="1"/>
</dbReference>
<reference evidence="3 4" key="1">
    <citation type="submission" date="2020-12" db="EMBL/GenBank/DDBJ databases">
        <title>Streptomyces typhae sp. nov., a novel endophytic actinomycete isolated from the root of cattail pollen (Typha angustifolia L.).</title>
        <authorList>
            <person name="Peng C."/>
            <person name="Liu C."/>
        </authorList>
    </citation>
    <scope>NUCLEOTIDE SEQUENCE [LARGE SCALE GENOMIC DNA]</scope>
    <source>
        <strain evidence="3 4">JCM 4753</strain>
    </source>
</reference>
<dbReference type="Proteomes" id="UP000634780">
    <property type="component" value="Unassembled WGS sequence"/>
</dbReference>
<sequence>MTQRTLSEQNPAAVGFSVLAGSLMLLAGSYHALVGLVALIDDDFYVVTRNYTYEFDTSAWGWIHLLSGLIVAAAAFGVFTARVWGRAIGMILAGASAIESFFFIPYYPVWSIVIITLDVIVIWALAVYGRKPSVRT</sequence>
<organism evidence="3 4">
    <name type="scientific">Streptomyces flavofungini</name>
    <dbReference type="NCBI Taxonomy" id="68200"/>
    <lineage>
        <taxon>Bacteria</taxon>
        <taxon>Bacillati</taxon>
        <taxon>Actinomycetota</taxon>
        <taxon>Actinomycetes</taxon>
        <taxon>Kitasatosporales</taxon>
        <taxon>Streptomycetaceae</taxon>
        <taxon>Streptomyces</taxon>
    </lineage>
</organism>
<feature type="transmembrane region" description="Helical" evidence="1">
    <location>
        <begin position="60"/>
        <end position="80"/>
    </location>
</feature>
<evidence type="ECO:0000259" key="2">
    <source>
        <dbReference type="Pfam" id="PF23636"/>
    </source>
</evidence>
<keyword evidence="1" id="KW-0812">Transmembrane</keyword>
<comment type="caution">
    <text evidence="3">The sequence shown here is derived from an EMBL/GenBank/DDBJ whole genome shotgun (WGS) entry which is preliminary data.</text>
</comment>
<feature type="transmembrane region" description="Helical" evidence="1">
    <location>
        <begin position="110"/>
        <end position="128"/>
    </location>
</feature>
<gene>
    <name evidence="3" type="ORF">JGB26_21630</name>
</gene>
<evidence type="ECO:0000256" key="1">
    <source>
        <dbReference type="SAM" id="Phobius"/>
    </source>
</evidence>
<protein>
    <recommendedName>
        <fullName evidence="2">DUF7144 domain-containing protein</fullName>
    </recommendedName>
</protein>
<keyword evidence="4" id="KW-1185">Reference proteome</keyword>
<keyword evidence="1" id="KW-0472">Membrane</keyword>
<dbReference type="RefSeq" id="WP_190119159.1">
    <property type="nucleotide sequence ID" value="NZ_BMVR01000014.1"/>
</dbReference>
<accession>A0ABS0X905</accession>
<keyword evidence="1" id="KW-1133">Transmembrane helix</keyword>
<feature type="transmembrane region" description="Helical" evidence="1">
    <location>
        <begin position="12"/>
        <end position="40"/>
    </location>
</feature>
<evidence type="ECO:0000313" key="4">
    <source>
        <dbReference type="Proteomes" id="UP000634780"/>
    </source>
</evidence>
<feature type="transmembrane region" description="Helical" evidence="1">
    <location>
        <begin position="87"/>
        <end position="104"/>
    </location>
</feature>
<proteinExistence type="predicted"/>
<dbReference type="InterPro" id="IPR055568">
    <property type="entry name" value="DUF7144"/>
</dbReference>
<name>A0ABS0X905_9ACTN</name>